<organism evidence="2 3">
    <name type="scientific">Tagetes erecta</name>
    <name type="common">African marigold</name>
    <dbReference type="NCBI Taxonomy" id="13708"/>
    <lineage>
        <taxon>Eukaryota</taxon>
        <taxon>Viridiplantae</taxon>
        <taxon>Streptophyta</taxon>
        <taxon>Embryophyta</taxon>
        <taxon>Tracheophyta</taxon>
        <taxon>Spermatophyta</taxon>
        <taxon>Magnoliopsida</taxon>
        <taxon>eudicotyledons</taxon>
        <taxon>Gunneridae</taxon>
        <taxon>Pentapetalae</taxon>
        <taxon>asterids</taxon>
        <taxon>campanulids</taxon>
        <taxon>Asterales</taxon>
        <taxon>Asteraceae</taxon>
        <taxon>Asteroideae</taxon>
        <taxon>Heliantheae alliance</taxon>
        <taxon>Tageteae</taxon>
        <taxon>Tagetes</taxon>
    </lineage>
</organism>
<evidence type="ECO:0000313" key="2">
    <source>
        <dbReference type="EMBL" id="KAK1410318.1"/>
    </source>
</evidence>
<dbReference type="EMBL" id="JAUHHV010000010">
    <property type="protein sequence ID" value="KAK1410318.1"/>
    <property type="molecule type" value="Genomic_DNA"/>
</dbReference>
<dbReference type="Proteomes" id="UP001229421">
    <property type="component" value="Unassembled WGS sequence"/>
</dbReference>
<gene>
    <name evidence="2" type="ORF">QVD17_36853</name>
</gene>
<sequence length="80" mass="9416">MMVLFAWLLHVYPLVFIENKRKRKRESVNFGEHSGRQGRIVVLIVDRRFRQTHVVAMKDKTPRKGSIIKKQINDAIQGET</sequence>
<reference evidence="2" key="1">
    <citation type="journal article" date="2023" name="bioRxiv">
        <title>Improved chromosome-level genome assembly for marigold (Tagetes erecta).</title>
        <authorList>
            <person name="Jiang F."/>
            <person name="Yuan L."/>
            <person name="Wang S."/>
            <person name="Wang H."/>
            <person name="Xu D."/>
            <person name="Wang A."/>
            <person name="Fan W."/>
        </authorList>
    </citation>
    <scope>NUCLEOTIDE SEQUENCE</scope>
    <source>
        <strain evidence="2">WSJ</strain>
        <tissue evidence="2">Leaf</tissue>
    </source>
</reference>
<dbReference type="AlphaFoldDB" id="A0AAD8JUV4"/>
<feature type="signal peptide" evidence="1">
    <location>
        <begin position="1"/>
        <end position="17"/>
    </location>
</feature>
<accession>A0AAD8JUV4</accession>
<comment type="caution">
    <text evidence="2">The sequence shown here is derived from an EMBL/GenBank/DDBJ whole genome shotgun (WGS) entry which is preliminary data.</text>
</comment>
<evidence type="ECO:0000313" key="3">
    <source>
        <dbReference type="Proteomes" id="UP001229421"/>
    </source>
</evidence>
<name>A0AAD8JUV4_TARER</name>
<proteinExistence type="predicted"/>
<feature type="chain" id="PRO_5042248929" evidence="1">
    <location>
        <begin position="18"/>
        <end position="80"/>
    </location>
</feature>
<keyword evidence="1" id="KW-0732">Signal</keyword>
<evidence type="ECO:0000256" key="1">
    <source>
        <dbReference type="SAM" id="SignalP"/>
    </source>
</evidence>
<keyword evidence="3" id="KW-1185">Reference proteome</keyword>
<protein>
    <submittedName>
        <fullName evidence="2">Uncharacterized protein</fullName>
    </submittedName>
</protein>